<evidence type="ECO:0000313" key="5">
    <source>
        <dbReference type="Proteomes" id="UP000008311"/>
    </source>
</evidence>
<dbReference type="Proteomes" id="UP000008311">
    <property type="component" value="Unassembled WGS sequence"/>
</dbReference>
<dbReference type="PANTHER" id="PTHR13068:SF38">
    <property type="entry name" value="TRANSCRIPTION TERMINATION FACTOR FAMILY PROTEIN"/>
    <property type="match status" value="1"/>
</dbReference>
<dbReference type="AlphaFoldDB" id="B9SWI6"/>
<dbReference type="FunFam" id="1.25.70.10:FF:000014">
    <property type="entry name" value="Transcription termination factor MTEF18, mitochondrial"/>
    <property type="match status" value="1"/>
</dbReference>
<keyword evidence="3" id="KW-0809">Transit peptide</keyword>
<keyword evidence="2" id="KW-0806">Transcription termination</keyword>
<accession>B9SWI6</accession>
<dbReference type="KEGG" id="rcu:8263215"/>
<dbReference type="PANTHER" id="PTHR13068">
    <property type="entry name" value="CGI-12 PROTEIN-RELATED"/>
    <property type="match status" value="1"/>
</dbReference>
<protein>
    <recommendedName>
        <fullName evidence="6">Transcription termination factor MTEF18, mitochondrial-like</fullName>
    </recommendedName>
</protein>
<gene>
    <name evidence="4" type="ORF">RCOM_0278030</name>
</gene>
<dbReference type="OrthoDB" id="764594at2759"/>
<dbReference type="FunCoup" id="B9SWI6">
    <property type="interactions" value="457"/>
</dbReference>
<evidence type="ECO:0000256" key="2">
    <source>
        <dbReference type="ARBA" id="ARBA00022472"/>
    </source>
</evidence>
<dbReference type="eggNOG" id="KOG1267">
    <property type="taxonomic scope" value="Eukaryota"/>
</dbReference>
<dbReference type="GO" id="GO:0009507">
    <property type="term" value="C:chloroplast"/>
    <property type="evidence" value="ECO:0000318"/>
    <property type="project" value="GO_Central"/>
</dbReference>
<dbReference type="GO" id="GO:0006353">
    <property type="term" value="P:DNA-templated transcription termination"/>
    <property type="evidence" value="ECO:0007669"/>
    <property type="project" value="UniProtKB-KW"/>
</dbReference>
<dbReference type="STRING" id="3988.B9SWI6"/>
<dbReference type="InParanoid" id="B9SWI6"/>
<reference evidence="5" key="1">
    <citation type="journal article" date="2010" name="Nat. Biotechnol.">
        <title>Draft genome sequence of the oilseed species Ricinus communis.</title>
        <authorList>
            <person name="Chan A.P."/>
            <person name="Crabtree J."/>
            <person name="Zhao Q."/>
            <person name="Lorenzi H."/>
            <person name="Orvis J."/>
            <person name="Puiu D."/>
            <person name="Melake-Berhan A."/>
            <person name="Jones K.M."/>
            <person name="Redman J."/>
            <person name="Chen G."/>
            <person name="Cahoon E.B."/>
            <person name="Gedil M."/>
            <person name="Stanke M."/>
            <person name="Haas B.J."/>
            <person name="Wortman J.R."/>
            <person name="Fraser-Liggett C.M."/>
            <person name="Ravel J."/>
            <person name="Rabinowicz P.D."/>
        </authorList>
    </citation>
    <scope>NUCLEOTIDE SEQUENCE [LARGE SCALE GENOMIC DNA]</scope>
    <source>
        <strain evidence="5">cv. Hale</strain>
    </source>
</reference>
<dbReference type="Gene3D" id="1.25.70.10">
    <property type="entry name" value="Transcription termination factor 3, mitochondrial"/>
    <property type="match status" value="1"/>
</dbReference>
<keyword evidence="5" id="KW-1185">Reference proteome</keyword>
<dbReference type="InterPro" id="IPR038538">
    <property type="entry name" value="MTERF_sf"/>
</dbReference>
<dbReference type="GO" id="GO:0003676">
    <property type="term" value="F:nucleic acid binding"/>
    <property type="evidence" value="ECO:0007669"/>
    <property type="project" value="InterPro"/>
</dbReference>
<organism evidence="4 5">
    <name type="scientific">Ricinus communis</name>
    <name type="common">Castor bean</name>
    <dbReference type="NCBI Taxonomy" id="3988"/>
    <lineage>
        <taxon>Eukaryota</taxon>
        <taxon>Viridiplantae</taxon>
        <taxon>Streptophyta</taxon>
        <taxon>Embryophyta</taxon>
        <taxon>Tracheophyta</taxon>
        <taxon>Spermatophyta</taxon>
        <taxon>Magnoliopsida</taxon>
        <taxon>eudicotyledons</taxon>
        <taxon>Gunneridae</taxon>
        <taxon>Pentapetalae</taxon>
        <taxon>rosids</taxon>
        <taxon>fabids</taxon>
        <taxon>Malpighiales</taxon>
        <taxon>Euphorbiaceae</taxon>
        <taxon>Acalyphoideae</taxon>
        <taxon>Acalypheae</taxon>
        <taxon>Ricinus</taxon>
    </lineage>
</organism>
<evidence type="ECO:0000256" key="1">
    <source>
        <dbReference type="ARBA" id="ARBA00007692"/>
    </source>
</evidence>
<evidence type="ECO:0000256" key="3">
    <source>
        <dbReference type="ARBA" id="ARBA00022946"/>
    </source>
</evidence>
<comment type="similarity">
    <text evidence="1">Belongs to the mTERF family.</text>
</comment>
<dbReference type="GO" id="GO:0009658">
    <property type="term" value="P:chloroplast organization"/>
    <property type="evidence" value="ECO:0000318"/>
    <property type="project" value="GO_Central"/>
</dbReference>
<dbReference type="FunFam" id="1.25.70.10:FF:000019">
    <property type="entry name" value="mTERF family protein"/>
    <property type="match status" value="1"/>
</dbReference>
<dbReference type="InterPro" id="IPR003690">
    <property type="entry name" value="MTERF"/>
</dbReference>
<dbReference type="Pfam" id="PF02536">
    <property type="entry name" value="mTERF"/>
    <property type="match status" value="2"/>
</dbReference>
<name>B9SWI6_RICCO</name>
<proteinExistence type="inferred from homology"/>
<evidence type="ECO:0000313" key="4">
    <source>
        <dbReference type="EMBL" id="EEF32016.1"/>
    </source>
</evidence>
<keyword evidence="2" id="KW-0805">Transcription regulation</keyword>
<dbReference type="EMBL" id="EQ974200">
    <property type="protein sequence ID" value="EEF32016.1"/>
    <property type="molecule type" value="Genomic_DNA"/>
</dbReference>
<keyword evidence="2" id="KW-0804">Transcription</keyword>
<dbReference type="SMART" id="SM00733">
    <property type="entry name" value="Mterf"/>
    <property type="match status" value="4"/>
</dbReference>
<evidence type="ECO:0008006" key="6">
    <source>
        <dbReference type="Google" id="ProtNLM"/>
    </source>
</evidence>
<sequence>MTHLHKLRKQSILKWVSSNFIDSHKIPLWPIGYKFRFYGSERVEICDDLANPSVDSNRSIGKISRTTVKGAQAALLEYLHVTRSIPFMDAENMSVNSPHFLKKLLQKIDNGTDIGWSVTRFLRYHPINEFEPFFESLGLKPYELIPLLPRDLMFLSDDDLLLENYYVLCNYGIPRYKIGRIYKEAMEIFGYNYGALASKLEAYEQLGLSQYFICKVVACSPYLLIGDVNVDFVKVVKILREGGIEFSWIEEHLMENSYNWRQILALLNLFRKAGYNEAQLGALISHHPGILFEGSGDKTLSLIGFLFKLGCSMNQICSMFLQFPEMQVGKFVYNLKRCFLLLTDIEMDINEIGKIVCSHLLLLGSFTLKRTNSILANLNIGKKRLHKLIQENPQEMKRWEMGSRVERLPSSWEESKTLKTKFLVDMGLVNNLNKMEQALKVFRGRGTEIQERFDCIVKAGLDRKDVLEMIKTSPQILNQKKEILEKKIDFLVNGLGYPASYLVNFPSYLNYTIVRVKLRLSMYTWLKEQGTIDSKLALSTVIACAENLFVEQYVKHHPRGPVVWQDLKNKICY</sequence>